<dbReference type="InterPro" id="IPR002925">
    <property type="entry name" value="Dienelactn_hydro"/>
</dbReference>
<dbReference type="EMBL" id="JBDGHN010000002">
    <property type="protein sequence ID" value="MEN2751627.1"/>
    <property type="molecule type" value="Genomic_DNA"/>
</dbReference>
<dbReference type="Gene3D" id="3.40.50.1820">
    <property type="entry name" value="alpha/beta hydrolase"/>
    <property type="match status" value="1"/>
</dbReference>
<dbReference type="PANTHER" id="PTHR22946">
    <property type="entry name" value="DIENELACTONE HYDROLASE DOMAIN-CONTAINING PROTEIN-RELATED"/>
    <property type="match status" value="1"/>
</dbReference>
<dbReference type="PANTHER" id="PTHR22946:SF0">
    <property type="entry name" value="DIENELACTONE HYDROLASE DOMAIN-CONTAINING PROTEIN"/>
    <property type="match status" value="1"/>
</dbReference>
<evidence type="ECO:0000313" key="2">
    <source>
        <dbReference type="EMBL" id="MEN2751627.1"/>
    </source>
</evidence>
<protein>
    <submittedName>
        <fullName evidence="2">Dienelactone hydrolase family protein</fullName>
        <ecNumber evidence="2">3.1.-.-</ecNumber>
    </submittedName>
</protein>
<dbReference type="Pfam" id="PF01738">
    <property type="entry name" value="DLH"/>
    <property type="match status" value="1"/>
</dbReference>
<dbReference type="EC" id="3.1.-.-" evidence="2"/>
<dbReference type="Proteomes" id="UP001461960">
    <property type="component" value="Unassembled WGS sequence"/>
</dbReference>
<dbReference type="GO" id="GO:0016787">
    <property type="term" value="F:hydrolase activity"/>
    <property type="evidence" value="ECO:0007669"/>
    <property type="project" value="UniProtKB-KW"/>
</dbReference>
<dbReference type="InterPro" id="IPR050261">
    <property type="entry name" value="FrsA_esterase"/>
</dbReference>
<comment type="caution">
    <text evidence="2">The sequence shown here is derived from an EMBL/GenBank/DDBJ whole genome shotgun (WGS) entry which is preliminary data.</text>
</comment>
<proteinExistence type="predicted"/>
<dbReference type="SUPFAM" id="SSF53474">
    <property type="entry name" value="alpha/beta-Hydrolases"/>
    <property type="match status" value="1"/>
</dbReference>
<reference evidence="2 3" key="1">
    <citation type="submission" date="2024-05" db="EMBL/GenBank/DDBJ databases">
        <authorList>
            <person name="Kim H.-Y."/>
            <person name="Kim E."/>
            <person name="Cai Y."/>
            <person name="Yang S.-M."/>
            <person name="Lee W."/>
        </authorList>
    </citation>
    <scope>NUCLEOTIDE SEQUENCE [LARGE SCALE GENOMIC DNA]</scope>
    <source>
        <strain evidence="2 3">FBL11</strain>
    </source>
</reference>
<keyword evidence="2" id="KW-0378">Hydrolase</keyword>
<evidence type="ECO:0000259" key="1">
    <source>
        <dbReference type="Pfam" id="PF01738"/>
    </source>
</evidence>
<dbReference type="InterPro" id="IPR029058">
    <property type="entry name" value="AB_hydrolase_fold"/>
</dbReference>
<dbReference type="RefSeq" id="WP_299219047.1">
    <property type="nucleotide sequence ID" value="NZ_JBDGHN010000002.1"/>
</dbReference>
<feature type="domain" description="Dienelactone hydrolase" evidence="1">
    <location>
        <begin position="57"/>
        <end position="267"/>
    </location>
</feature>
<sequence length="270" mass="29770">MSPLLTSLTTSDTSSKSLYRSLILGTSLGLIALTFSQTAAAITSTDITYKVDDQPYQGYYAKADQPNAPFILLIHDWDGLTDYERKRADMLAEQGYNVLAADMFGTGIRPTELEDKKRLTAALYDDRSKMRRILAAALNTGQAQGNNVREGVTMGYCFGGTVALELARSGFPQKAFVPFHGGLETPKGQNYDKTSGEILVFHGSADKAVPLEDFTALGKTLEASKVPHEMTTYSGAVHAFTDFNNPDRYNARADERSWQRYLGFLAEEYQ</sequence>
<keyword evidence="3" id="KW-1185">Reference proteome</keyword>
<name>A0ABU9X8C9_9GAMM</name>
<accession>A0ABU9X8C9</accession>
<evidence type="ECO:0000313" key="3">
    <source>
        <dbReference type="Proteomes" id="UP001461960"/>
    </source>
</evidence>
<organism evidence="2 3">
    <name type="scientific">Psychrobacter saeujeotis</name>
    <dbReference type="NCBI Taxonomy" id="3143436"/>
    <lineage>
        <taxon>Bacteria</taxon>
        <taxon>Pseudomonadati</taxon>
        <taxon>Pseudomonadota</taxon>
        <taxon>Gammaproteobacteria</taxon>
        <taxon>Moraxellales</taxon>
        <taxon>Moraxellaceae</taxon>
        <taxon>Psychrobacter</taxon>
    </lineage>
</organism>
<gene>
    <name evidence="2" type="ORF">AAIR29_08275</name>
</gene>